<dbReference type="EMBL" id="OU503042">
    <property type="protein sequence ID" value="CAI9765406.1"/>
    <property type="molecule type" value="Genomic_DNA"/>
</dbReference>
<dbReference type="InterPro" id="IPR011009">
    <property type="entry name" value="Kinase-like_dom_sf"/>
</dbReference>
<dbReference type="InterPro" id="IPR008271">
    <property type="entry name" value="Ser/Thr_kinase_AS"/>
</dbReference>
<evidence type="ECO:0000256" key="11">
    <source>
        <dbReference type="ARBA" id="ARBA00023136"/>
    </source>
</evidence>
<dbReference type="GO" id="GO:0005524">
    <property type="term" value="F:ATP binding"/>
    <property type="evidence" value="ECO:0007669"/>
    <property type="project" value="UniProtKB-KW"/>
</dbReference>
<keyword evidence="4" id="KW-1003">Cell membrane</keyword>
<dbReference type="Pfam" id="PF00069">
    <property type="entry name" value="Pkinase"/>
    <property type="match status" value="1"/>
</dbReference>
<feature type="domain" description="Protein kinase" evidence="17">
    <location>
        <begin position="189"/>
        <end position="518"/>
    </location>
</feature>
<dbReference type="GO" id="GO:0002229">
    <property type="term" value="P:defense response to oomycetes"/>
    <property type="evidence" value="ECO:0007669"/>
    <property type="project" value="UniProtKB-ARBA"/>
</dbReference>
<dbReference type="PROSITE" id="PS00108">
    <property type="entry name" value="PROTEIN_KINASE_ST"/>
    <property type="match status" value="1"/>
</dbReference>
<dbReference type="GO" id="GO:0004672">
    <property type="term" value="F:protein kinase activity"/>
    <property type="evidence" value="ECO:0007669"/>
    <property type="project" value="InterPro"/>
</dbReference>
<evidence type="ECO:0000256" key="10">
    <source>
        <dbReference type="ARBA" id="ARBA00022989"/>
    </source>
</evidence>
<evidence type="ECO:0000256" key="13">
    <source>
        <dbReference type="ARBA" id="ARBA00023180"/>
    </source>
</evidence>
<dbReference type="AlphaFoldDB" id="A0AAD1Z8U9"/>
<keyword evidence="10 15" id="KW-1133">Transmembrane helix</keyword>
<dbReference type="InterPro" id="IPR000719">
    <property type="entry name" value="Prot_kinase_dom"/>
</dbReference>
<evidence type="ECO:0000256" key="14">
    <source>
        <dbReference type="SAM" id="MobiDB-lite"/>
    </source>
</evidence>
<evidence type="ECO:0000256" key="9">
    <source>
        <dbReference type="ARBA" id="ARBA00022840"/>
    </source>
</evidence>
<feature type="region of interest" description="Disordered" evidence="14">
    <location>
        <begin position="538"/>
        <end position="580"/>
    </location>
</feature>
<reference evidence="18" key="1">
    <citation type="submission" date="2023-05" db="EMBL/GenBank/DDBJ databases">
        <authorList>
            <person name="Huff M."/>
        </authorList>
    </citation>
    <scope>NUCLEOTIDE SEQUENCE</scope>
</reference>
<dbReference type="InterPro" id="IPR050528">
    <property type="entry name" value="L-type_Lectin-RKs"/>
</dbReference>
<keyword evidence="9" id="KW-0067">ATP-binding</keyword>
<dbReference type="SUPFAM" id="SSF49899">
    <property type="entry name" value="Concanavalin A-like lectins/glucanases"/>
    <property type="match status" value="1"/>
</dbReference>
<feature type="compositionally biased region" description="Polar residues" evidence="14">
    <location>
        <begin position="538"/>
        <end position="558"/>
    </location>
</feature>
<dbReference type="Proteomes" id="UP000834106">
    <property type="component" value="Chromosome 7"/>
</dbReference>
<dbReference type="FunFam" id="1.10.510.10:FF:000240">
    <property type="entry name" value="Lectin-domain containing receptor kinase A4.3"/>
    <property type="match status" value="1"/>
</dbReference>
<feature type="chain" id="PRO_5042112570" description="Protein kinase domain-containing protein" evidence="16">
    <location>
        <begin position="20"/>
        <end position="580"/>
    </location>
</feature>
<evidence type="ECO:0000256" key="1">
    <source>
        <dbReference type="ARBA" id="ARBA00004251"/>
    </source>
</evidence>
<evidence type="ECO:0000256" key="16">
    <source>
        <dbReference type="SAM" id="SignalP"/>
    </source>
</evidence>
<accession>A0AAD1Z8U9</accession>
<feature type="transmembrane region" description="Helical" evidence="15">
    <location>
        <begin position="291"/>
        <end position="314"/>
    </location>
</feature>
<evidence type="ECO:0000313" key="18">
    <source>
        <dbReference type="EMBL" id="CAI9765406.1"/>
    </source>
</evidence>
<protein>
    <recommendedName>
        <fullName evidence="17">Protein kinase domain-containing protein</fullName>
    </recommendedName>
</protein>
<feature type="signal peptide" evidence="16">
    <location>
        <begin position="1"/>
        <end position="19"/>
    </location>
</feature>
<evidence type="ECO:0000256" key="8">
    <source>
        <dbReference type="ARBA" id="ARBA00022741"/>
    </source>
</evidence>
<gene>
    <name evidence="18" type="ORF">FPE_LOCUS12836</name>
</gene>
<keyword evidence="7" id="KW-0430">Lectin</keyword>
<dbReference type="FunFam" id="2.60.120.200:FF:000103">
    <property type="entry name" value="L-type lectin-domain containing receptor kinase IX.1"/>
    <property type="match status" value="1"/>
</dbReference>
<keyword evidence="6 16" id="KW-0732">Signal</keyword>
<dbReference type="PANTHER" id="PTHR27007">
    <property type="match status" value="1"/>
</dbReference>
<evidence type="ECO:0000256" key="2">
    <source>
        <dbReference type="ARBA" id="ARBA00008536"/>
    </source>
</evidence>
<keyword evidence="13" id="KW-0325">Glycoprotein</keyword>
<comment type="similarity">
    <text evidence="2">In the N-terminal section; belongs to the leguminous lectin family.</text>
</comment>
<organism evidence="18 19">
    <name type="scientific">Fraxinus pennsylvanica</name>
    <dbReference type="NCBI Taxonomy" id="56036"/>
    <lineage>
        <taxon>Eukaryota</taxon>
        <taxon>Viridiplantae</taxon>
        <taxon>Streptophyta</taxon>
        <taxon>Embryophyta</taxon>
        <taxon>Tracheophyta</taxon>
        <taxon>Spermatophyta</taxon>
        <taxon>Magnoliopsida</taxon>
        <taxon>eudicotyledons</taxon>
        <taxon>Gunneridae</taxon>
        <taxon>Pentapetalae</taxon>
        <taxon>asterids</taxon>
        <taxon>lamiids</taxon>
        <taxon>Lamiales</taxon>
        <taxon>Oleaceae</taxon>
        <taxon>Oleeae</taxon>
        <taxon>Fraxinus</taxon>
    </lineage>
</organism>
<dbReference type="SUPFAM" id="SSF56112">
    <property type="entry name" value="Protein kinase-like (PK-like)"/>
    <property type="match status" value="1"/>
</dbReference>
<dbReference type="Pfam" id="PF00139">
    <property type="entry name" value="Lectin_legB"/>
    <property type="match status" value="1"/>
</dbReference>
<proteinExistence type="inferred from homology"/>
<comment type="subcellular location">
    <subcellularLocation>
        <location evidence="1">Cell membrane</location>
        <topology evidence="1">Single-pass type I membrane protein</topology>
    </subcellularLocation>
</comment>
<evidence type="ECO:0000256" key="7">
    <source>
        <dbReference type="ARBA" id="ARBA00022734"/>
    </source>
</evidence>
<dbReference type="Gene3D" id="2.60.120.200">
    <property type="match status" value="1"/>
</dbReference>
<evidence type="ECO:0000259" key="17">
    <source>
        <dbReference type="PROSITE" id="PS50011"/>
    </source>
</evidence>
<keyword evidence="5 15" id="KW-0812">Transmembrane</keyword>
<dbReference type="PROSITE" id="PS50011">
    <property type="entry name" value="PROTEIN_KINASE_DOM"/>
    <property type="match status" value="1"/>
</dbReference>
<dbReference type="GO" id="GO:0005886">
    <property type="term" value="C:plasma membrane"/>
    <property type="evidence" value="ECO:0007669"/>
    <property type="project" value="UniProtKB-SubCell"/>
</dbReference>
<evidence type="ECO:0000256" key="5">
    <source>
        <dbReference type="ARBA" id="ARBA00022692"/>
    </source>
</evidence>
<dbReference type="SMART" id="SM00220">
    <property type="entry name" value="S_TKc"/>
    <property type="match status" value="1"/>
</dbReference>
<comment type="similarity">
    <text evidence="3">In the C-terminal section; belongs to the protein kinase superfamily. Ser/Thr protein kinase family.</text>
</comment>
<evidence type="ECO:0000313" key="19">
    <source>
        <dbReference type="Proteomes" id="UP000834106"/>
    </source>
</evidence>
<name>A0AAD1Z8U9_9LAMI</name>
<keyword evidence="19" id="KW-1185">Reference proteome</keyword>
<evidence type="ECO:0000256" key="12">
    <source>
        <dbReference type="ARBA" id="ARBA00023170"/>
    </source>
</evidence>
<dbReference type="CDD" id="cd06899">
    <property type="entry name" value="lectin_legume_LecRK_Arcelin_ConA"/>
    <property type="match status" value="1"/>
</dbReference>
<keyword evidence="12" id="KW-0675">Receptor</keyword>
<sequence>MVSCKIITFFYLIIPFAASLSFNFSSFITNDPNVTYEKSAYAADNIIQLTRNRRDASTLASVGRATYAKPMHLWDKSSKNLTDFTTTFSFVINSLNRSAYGDGMVFFLAPAGSRIPDNVTKGRSMGLATDNQPLNSTDNPFVAVEFDVYPNHFDPPGEHVGIDINSMESVANITWLSASSIMKGLKHEASINYDSGSKNLSVVFTGYRNDNYITQRLSYIVDLRQYLPEWVTFGFSAATGNASALHSIYSWSFSSTLEVNETDPGVVDLGPTNGTDPWTVKPGSNSSKNKIGLVIGFAVGGSVLAGGLGIFGCWKKRRRMLGEGGSDFDVEISDEFERGSGPKKFSYALLYLHEEWEQCVVHRDIKSSNVMLDSNFNAKLGDFGLARLVDHEKGSHTTVLAGTMGYMALECVITGKASKETDVYSFGVVALEIACGRRPIDPKAQEDQVNLVERVWGLYGTGKLLEAADSKLDSDFNVQELEHLMIVGLWCAHPDSDLRPSIRQALLVLKFEAPLPILPSRMPVPMYCNPIENMLSSGTVTSQSRDSQPLSSISSDNTESSKVTASSGASSPSASLLYTI</sequence>
<dbReference type="InterPro" id="IPR001220">
    <property type="entry name" value="Legume_lectin_dom"/>
</dbReference>
<feature type="compositionally biased region" description="Low complexity" evidence="14">
    <location>
        <begin position="560"/>
        <end position="580"/>
    </location>
</feature>
<evidence type="ECO:0000256" key="15">
    <source>
        <dbReference type="SAM" id="Phobius"/>
    </source>
</evidence>
<keyword evidence="8" id="KW-0547">Nucleotide-binding</keyword>
<dbReference type="InterPro" id="IPR000985">
    <property type="entry name" value="Lectin_LegA_CS"/>
</dbReference>
<dbReference type="PROSITE" id="PS00308">
    <property type="entry name" value="LECTIN_LEGUME_ALPHA"/>
    <property type="match status" value="1"/>
</dbReference>
<dbReference type="Gene3D" id="1.10.510.10">
    <property type="entry name" value="Transferase(Phosphotransferase) domain 1"/>
    <property type="match status" value="1"/>
</dbReference>
<dbReference type="GO" id="GO:0030246">
    <property type="term" value="F:carbohydrate binding"/>
    <property type="evidence" value="ECO:0007669"/>
    <property type="project" value="UniProtKB-KW"/>
</dbReference>
<evidence type="ECO:0000256" key="3">
    <source>
        <dbReference type="ARBA" id="ARBA00010217"/>
    </source>
</evidence>
<dbReference type="InterPro" id="IPR013320">
    <property type="entry name" value="ConA-like_dom_sf"/>
</dbReference>
<evidence type="ECO:0000256" key="6">
    <source>
        <dbReference type="ARBA" id="ARBA00022729"/>
    </source>
</evidence>
<evidence type="ECO:0000256" key="4">
    <source>
        <dbReference type="ARBA" id="ARBA00022475"/>
    </source>
</evidence>
<keyword evidence="11 15" id="KW-0472">Membrane</keyword>